<comment type="caution">
    <text evidence="1">The sequence shown here is derived from an EMBL/GenBank/DDBJ whole genome shotgun (WGS) entry which is preliminary data.</text>
</comment>
<proteinExistence type="predicted"/>
<evidence type="ECO:0000313" key="1">
    <source>
        <dbReference type="EMBL" id="RDX09673.1"/>
    </source>
</evidence>
<protein>
    <submittedName>
        <fullName evidence="1">Uncharacterized protein</fullName>
    </submittedName>
</protein>
<dbReference type="AlphaFoldDB" id="A0A3D8U1Q7"/>
<gene>
    <name evidence="1" type="ORF">CE169_03410</name>
</gene>
<name>A0A3D8U1Q7_BIFLN</name>
<evidence type="ECO:0000313" key="2">
    <source>
        <dbReference type="Proteomes" id="UP000257074"/>
    </source>
</evidence>
<accession>A0A3D8U1Q7</accession>
<dbReference type="RefSeq" id="WP_023658618.1">
    <property type="nucleotide sequence ID" value="NZ_CAXSJW010000011.1"/>
</dbReference>
<sequence length="116" mass="12884">MDNDHSICQRLAMMLDEDPSCTILIIGRYMAPVRAEYNSVRHLVRKAKLRPTIANNGHLRSVTAQQGRLEAFAPIGPARGRRASAVLHVGERNEHIDMVLDSFRMSGAIVYTSLGV</sequence>
<organism evidence="1 2">
    <name type="scientific">Bifidobacterium longum</name>
    <dbReference type="NCBI Taxonomy" id="216816"/>
    <lineage>
        <taxon>Bacteria</taxon>
        <taxon>Bacillati</taxon>
        <taxon>Actinomycetota</taxon>
        <taxon>Actinomycetes</taxon>
        <taxon>Bifidobacteriales</taxon>
        <taxon>Bifidobacteriaceae</taxon>
        <taxon>Bifidobacterium</taxon>
    </lineage>
</organism>
<dbReference type="Proteomes" id="UP000257074">
    <property type="component" value="Unassembled WGS sequence"/>
</dbReference>
<reference evidence="1 2" key="1">
    <citation type="journal article" date="2017" name="Anaerobe">
        <title>Quantification, isolation and characterization of Bifidobacterium from the vaginal microbiomes of reproductive aged women.</title>
        <authorList>
            <person name="Freitas A.C."/>
            <person name="Hill J.E."/>
        </authorList>
    </citation>
    <scope>NUCLEOTIDE SEQUENCE [LARGE SCALE GENOMIC DNA]</scope>
    <source>
        <strain evidence="1 2">N6D05</strain>
    </source>
</reference>
<dbReference type="EMBL" id="NJNR01000013">
    <property type="protein sequence ID" value="RDX09673.1"/>
    <property type="molecule type" value="Genomic_DNA"/>
</dbReference>